<evidence type="ECO:0000313" key="2">
    <source>
        <dbReference type="EMBL" id="GAA5070597.1"/>
    </source>
</evidence>
<name>A0ABP9L410_9GAMM</name>
<gene>
    <name evidence="2" type="ORF">GCM10025759_08790</name>
</gene>
<dbReference type="CDD" id="cd02440">
    <property type="entry name" value="AdoMet_MTases"/>
    <property type="match status" value="1"/>
</dbReference>
<protein>
    <recommendedName>
        <fullName evidence="1">Methyltransferase type 11 domain-containing protein</fullName>
    </recommendedName>
</protein>
<organism evidence="2 3">
    <name type="scientific">Lysobacter panacisoli</name>
    <dbReference type="NCBI Taxonomy" id="1255263"/>
    <lineage>
        <taxon>Bacteria</taxon>
        <taxon>Pseudomonadati</taxon>
        <taxon>Pseudomonadota</taxon>
        <taxon>Gammaproteobacteria</taxon>
        <taxon>Lysobacterales</taxon>
        <taxon>Lysobacteraceae</taxon>
        <taxon>Lysobacter</taxon>
    </lineage>
</organism>
<dbReference type="InterPro" id="IPR052356">
    <property type="entry name" value="Thiol_S-MT"/>
</dbReference>
<feature type="domain" description="Methyltransferase type 11" evidence="1">
    <location>
        <begin position="69"/>
        <end position="167"/>
    </location>
</feature>
<evidence type="ECO:0000313" key="3">
    <source>
        <dbReference type="Proteomes" id="UP001501083"/>
    </source>
</evidence>
<dbReference type="InterPro" id="IPR013216">
    <property type="entry name" value="Methyltransf_11"/>
</dbReference>
<dbReference type="PANTHER" id="PTHR45036:SF1">
    <property type="entry name" value="METHYLTRANSFERASE LIKE 7A"/>
    <property type="match status" value="1"/>
</dbReference>
<keyword evidence="3" id="KW-1185">Reference proteome</keyword>
<dbReference type="Proteomes" id="UP001501083">
    <property type="component" value="Unassembled WGS sequence"/>
</dbReference>
<evidence type="ECO:0000259" key="1">
    <source>
        <dbReference type="Pfam" id="PF08241"/>
    </source>
</evidence>
<dbReference type="Gene3D" id="3.40.50.150">
    <property type="entry name" value="Vaccinia Virus protein VP39"/>
    <property type="match status" value="1"/>
</dbReference>
<dbReference type="SUPFAM" id="SSF53335">
    <property type="entry name" value="S-adenosyl-L-methionine-dependent methyltransferases"/>
    <property type="match status" value="1"/>
</dbReference>
<dbReference type="EMBL" id="BAABKY010000001">
    <property type="protein sequence ID" value="GAA5070597.1"/>
    <property type="molecule type" value="Genomic_DNA"/>
</dbReference>
<dbReference type="Pfam" id="PF08241">
    <property type="entry name" value="Methyltransf_11"/>
    <property type="match status" value="1"/>
</dbReference>
<proteinExistence type="predicted"/>
<accession>A0ABP9L410</accession>
<sequence length="263" mass="29349">MNRLSRCEYVALRLVRRFVFNERTANRLSRWLPYYRSSVNESAPGNIVASYVDALAQAGHGLNGLRVAEIGAGRTNAVAYGLAAAGASSVVAMEPFAPYDRELDHALMHRFDVAESTAARVARATGFDEIPDGSVDLLLSNSVLEHVTDLGTFFRDCRRVLSPDGVMLHQIDYRDHFFKYPYAFLTFRDDTWRRWLDPGDLPRWRLDDHLGALSAAGFDTSIVRSESLAQDFARVQDRLTERFAAMGERAAVSSAVLVARCSP</sequence>
<comment type="caution">
    <text evidence="2">The sequence shown here is derived from an EMBL/GenBank/DDBJ whole genome shotgun (WGS) entry which is preliminary data.</text>
</comment>
<dbReference type="InterPro" id="IPR029063">
    <property type="entry name" value="SAM-dependent_MTases_sf"/>
</dbReference>
<dbReference type="PANTHER" id="PTHR45036">
    <property type="entry name" value="METHYLTRANSFERASE LIKE 7B"/>
    <property type="match status" value="1"/>
</dbReference>
<reference evidence="3" key="1">
    <citation type="journal article" date="2019" name="Int. J. Syst. Evol. Microbiol.">
        <title>The Global Catalogue of Microorganisms (GCM) 10K type strain sequencing project: providing services to taxonomists for standard genome sequencing and annotation.</title>
        <authorList>
            <consortium name="The Broad Institute Genomics Platform"/>
            <consortium name="The Broad Institute Genome Sequencing Center for Infectious Disease"/>
            <person name="Wu L."/>
            <person name="Ma J."/>
        </authorList>
    </citation>
    <scope>NUCLEOTIDE SEQUENCE [LARGE SCALE GENOMIC DNA]</scope>
    <source>
        <strain evidence="3">JCM 19212</strain>
    </source>
</reference>